<evidence type="ECO:0000256" key="1">
    <source>
        <dbReference type="ARBA" id="ARBA00003323"/>
    </source>
</evidence>
<dbReference type="GO" id="GO:0003743">
    <property type="term" value="F:translation initiation factor activity"/>
    <property type="evidence" value="ECO:0007669"/>
    <property type="project" value="UniProtKB-UniRule"/>
</dbReference>
<comment type="subunit">
    <text evidence="3 9">Heterotrimer composed of an alpha, a beta and a gamma chain.</text>
</comment>
<comment type="caution">
    <text evidence="11">The sequence shown here is derived from an EMBL/GenBank/DDBJ whole genome shotgun (WGS) entry which is preliminary data.</text>
</comment>
<evidence type="ECO:0000256" key="8">
    <source>
        <dbReference type="ARBA" id="ARBA00032408"/>
    </source>
</evidence>
<dbReference type="SMART" id="SM00653">
    <property type="entry name" value="eIF2B_5"/>
    <property type="match status" value="1"/>
</dbReference>
<keyword evidence="5 9" id="KW-0396">Initiation factor</keyword>
<sequence>MGEDYDELLDHALDQVPEFTAEKERFETPEVDIDVSGNQTALQNLKSIADELNRNPDHLMKYLLGELGTAGNREGARGVFQGRFGKESVQDRINRYVEEFVLCPECKKPDTKLVKEGRITLLKCEACGARSSVRKV</sequence>
<proteinExistence type="inferred from homology"/>
<feature type="domain" description="Translation initiation factor IF2/IF5" evidence="10">
    <location>
        <begin position="23"/>
        <end position="130"/>
    </location>
</feature>
<evidence type="ECO:0000256" key="6">
    <source>
        <dbReference type="ARBA" id="ARBA00022917"/>
    </source>
</evidence>
<keyword evidence="12" id="KW-1185">Reference proteome</keyword>
<dbReference type="InterPro" id="IPR004458">
    <property type="entry name" value="TIF2_bsu_arc"/>
</dbReference>
<dbReference type="InterPro" id="IPR045196">
    <property type="entry name" value="IF2/IF5"/>
</dbReference>
<evidence type="ECO:0000256" key="3">
    <source>
        <dbReference type="ARBA" id="ARBA00011243"/>
    </source>
</evidence>
<dbReference type="SUPFAM" id="SSF100966">
    <property type="entry name" value="Translation initiation factor 2 beta, aIF2beta, N-terminal domain"/>
    <property type="match status" value="1"/>
</dbReference>
<dbReference type="NCBIfam" id="TIGR00311">
    <property type="entry name" value="aIF-2beta"/>
    <property type="match status" value="1"/>
</dbReference>
<dbReference type="PANTHER" id="PTHR23001:SF3">
    <property type="entry name" value="EUKARYOTIC TRANSLATION INITIATION FACTOR 2 SUBUNIT 2"/>
    <property type="match status" value="1"/>
</dbReference>
<dbReference type="Gene3D" id="3.30.30.170">
    <property type="match status" value="1"/>
</dbReference>
<dbReference type="FunFam" id="3.30.30.170:FF:000001">
    <property type="entry name" value="Eukaryotic translation initiation factor 2 subunit"/>
    <property type="match status" value="1"/>
</dbReference>
<evidence type="ECO:0000256" key="7">
    <source>
        <dbReference type="ARBA" id="ARBA00031466"/>
    </source>
</evidence>
<organism evidence="11 12">
    <name type="scientific">candidate division MSBL1 archaeon SCGC-AAA261C02</name>
    <dbReference type="NCBI Taxonomy" id="1698272"/>
    <lineage>
        <taxon>Archaea</taxon>
        <taxon>Methanobacteriati</taxon>
        <taxon>Methanobacteriota</taxon>
        <taxon>candidate division MSBL1</taxon>
    </lineage>
</organism>
<dbReference type="EMBL" id="LHXW01000005">
    <property type="protein sequence ID" value="KXB00389.1"/>
    <property type="molecule type" value="Genomic_DNA"/>
</dbReference>
<dbReference type="AlphaFoldDB" id="A0A133V1S3"/>
<dbReference type="InterPro" id="IPR016189">
    <property type="entry name" value="Transl_init_fac_IF2/IF5_N"/>
</dbReference>
<accession>A0A133V1S3</accession>
<dbReference type="InterPro" id="IPR016190">
    <property type="entry name" value="Transl_init_fac_IF2/IF5_Zn-bd"/>
</dbReference>
<evidence type="ECO:0000259" key="10">
    <source>
        <dbReference type="SMART" id="SM00653"/>
    </source>
</evidence>
<dbReference type="NCBIfam" id="NF003067">
    <property type="entry name" value="PRK03988.1"/>
    <property type="match status" value="1"/>
</dbReference>
<evidence type="ECO:0000313" key="12">
    <source>
        <dbReference type="Proteomes" id="UP000070520"/>
    </source>
</evidence>
<evidence type="ECO:0000256" key="4">
    <source>
        <dbReference type="ARBA" id="ARBA00022314"/>
    </source>
</evidence>
<protein>
    <recommendedName>
        <fullName evidence="4 9">Translation initiation factor 2 subunit beta</fullName>
    </recommendedName>
    <alternativeName>
        <fullName evidence="7 9">aIF2-beta</fullName>
    </alternativeName>
    <alternativeName>
        <fullName evidence="8 9">eIF-2-beta</fullName>
    </alternativeName>
</protein>
<dbReference type="SUPFAM" id="SSF75689">
    <property type="entry name" value="Zinc-binding domain of translation initiation factor 2 beta"/>
    <property type="match status" value="1"/>
</dbReference>
<evidence type="ECO:0000313" key="11">
    <source>
        <dbReference type="EMBL" id="KXB00389.1"/>
    </source>
</evidence>
<dbReference type="HAMAP" id="MF_00232">
    <property type="entry name" value="eIF_2_beta"/>
    <property type="match status" value="1"/>
</dbReference>
<keyword evidence="6 9" id="KW-0648">Protein biosynthesis</keyword>
<name>A0A133V1S3_9EURY</name>
<dbReference type="Proteomes" id="UP000070520">
    <property type="component" value="Unassembled WGS sequence"/>
</dbReference>
<comment type="similarity">
    <text evidence="2 9">Belongs to the eIF-2-beta/eIF-5 family.</text>
</comment>
<dbReference type="InterPro" id="IPR002735">
    <property type="entry name" value="Transl_init_fac_IF2/IF5_dom"/>
</dbReference>
<reference evidence="11 12" key="1">
    <citation type="journal article" date="2016" name="Sci. Rep.">
        <title>Metabolic traits of an uncultured archaeal lineage -MSBL1- from brine pools of the Red Sea.</title>
        <authorList>
            <person name="Mwirichia R."/>
            <person name="Alam I."/>
            <person name="Rashid M."/>
            <person name="Vinu M."/>
            <person name="Ba-Alawi W."/>
            <person name="Anthony Kamau A."/>
            <person name="Kamanda Ngugi D."/>
            <person name="Goker M."/>
            <person name="Klenk H.P."/>
            <person name="Bajic V."/>
            <person name="Stingl U."/>
        </authorList>
    </citation>
    <scope>NUCLEOTIDE SEQUENCE [LARGE SCALE GENOMIC DNA]</scope>
    <source>
        <strain evidence="11">SCGC-AAA261C02</strain>
    </source>
</reference>
<dbReference type="PANTHER" id="PTHR23001">
    <property type="entry name" value="EUKARYOTIC TRANSLATION INITIATION FACTOR"/>
    <property type="match status" value="1"/>
</dbReference>
<evidence type="ECO:0000256" key="5">
    <source>
        <dbReference type="ARBA" id="ARBA00022540"/>
    </source>
</evidence>
<dbReference type="Pfam" id="PF01873">
    <property type="entry name" value="eIF-5_eIF-2B"/>
    <property type="match status" value="1"/>
</dbReference>
<evidence type="ECO:0000256" key="9">
    <source>
        <dbReference type="HAMAP-Rule" id="MF_00232"/>
    </source>
</evidence>
<comment type="function">
    <text evidence="1 9">eIF-2 functions in the early steps of protein synthesis by forming a ternary complex with GTP and initiator tRNA.</text>
</comment>
<gene>
    <name evidence="9" type="primary">eif2b</name>
    <name evidence="11" type="ORF">AKJ42_00835</name>
</gene>
<evidence type="ECO:0000256" key="2">
    <source>
        <dbReference type="ARBA" id="ARBA00010397"/>
    </source>
</evidence>